<accession>A0A0F5HPR1</accession>
<keyword evidence="2" id="KW-1185">Reference proteome</keyword>
<sequence>MFHPNFHKKLEAYNISGTLSPLPMEQAQLQKPALSSH</sequence>
<comment type="caution">
    <text evidence="1">The sequence shown here is derived from an EMBL/GenBank/DDBJ whole genome shotgun (WGS) entry which is preliminary data.</text>
</comment>
<reference evidence="1" key="1">
    <citation type="submission" date="2015-02" db="EMBL/GenBank/DDBJ databases">
        <title>Genome Assembly of Bacillaceae bacterium MTCC 8252.</title>
        <authorList>
            <person name="Verma A."/>
            <person name="Khatri I."/>
            <person name="Mual P."/>
            <person name="Subramanian S."/>
            <person name="Krishnamurthi S."/>
        </authorList>
    </citation>
    <scope>NUCLEOTIDE SEQUENCE [LARGE SCALE GENOMIC DNA]</scope>
    <source>
        <strain evidence="1">MTCC 8252</strain>
    </source>
</reference>
<name>A0A0F5HL45_BACTR</name>
<gene>
    <name evidence="1" type="ORF">QY95_03532</name>
</gene>
<evidence type="ECO:0000313" key="1">
    <source>
        <dbReference type="EMBL" id="KKB35243.1"/>
    </source>
</evidence>
<proteinExistence type="predicted"/>
<accession>A0A0F5HL45</accession>
<dbReference type="AlphaFoldDB" id="A0A0F5HL45"/>
<dbReference type="Proteomes" id="UP000031563">
    <property type="component" value="Unassembled WGS sequence"/>
</dbReference>
<dbReference type="EMBL" id="JWIR02000074">
    <property type="protein sequence ID" value="KKB35243.1"/>
    <property type="molecule type" value="Genomic_DNA"/>
</dbReference>
<evidence type="ECO:0000313" key="2">
    <source>
        <dbReference type="Proteomes" id="UP000031563"/>
    </source>
</evidence>
<organism evidence="1 2">
    <name type="scientific">Bacillus thermotolerans</name>
    <name type="common">Quasibacillus thermotolerans</name>
    <dbReference type="NCBI Taxonomy" id="1221996"/>
    <lineage>
        <taxon>Bacteria</taxon>
        <taxon>Bacillati</taxon>
        <taxon>Bacillota</taxon>
        <taxon>Bacilli</taxon>
        <taxon>Bacillales</taxon>
        <taxon>Bacillaceae</taxon>
        <taxon>Bacillus</taxon>
    </lineage>
</organism>
<dbReference type="STRING" id="1221996.QY95_03532"/>
<protein>
    <submittedName>
        <fullName evidence="1">Uncharacterized protein</fullName>
    </submittedName>
</protein>